<dbReference type="InterPro" id="IPR006311">
    <property type="entry name" value="TAT_signal"/>
</dbReference>
<evidence type="ECO:0000256" key="1">
    <source>
        <dbReference type="SAM" id="SignalP"/>
    </source>
</evidence>
<evidence type="ECO:0000313" key="3">
    <source>
        <dbReference type="Proteomes" id="UP000192674"/>
    </source>
</evidence>
<feature type="signal peptide" evidence="1">
    <location>
        <begin position="1"/>
        <end position="26"/>
    </location>
</feature>
<keyword evidence="1" id="KW-0732">Signal</keyword>
<dbReference type="EMBL" id="FWXV01000006">
    <property type="protein sequence ID" value="SMD21163.1"/>
    <property type="molecule type" value="Genomic_DNA"/>
</dbReference>
<proteinExistence type="predicted"/>
<protein>
    <recommendedName>
        <fullName evidence="4">Tat pathway signal sequence domain protein</fullName>
    </recommendedName>
</protein>
<gene>
    <name evidence="2" type="ORF">SAMN05661093_06781</name>
</gene>
<keyword evidence="3" id="KW-1185">Reference proteome</keyword>
<evidence type="ECO:0000313" key="2">
    <source>
        <dbReference type="EMBL" id="SMD21163.1"/>
    </source>
</evidence>
<dbReference type="RefSeq" id="WP_084430815.1">
    <property type="nucleotide sequence ID" value="NZ_FWXV01000006.1"/>
</dbReference>
<reference evidence="2 3" key="1">
    <citation type="submission" date="2017-04" db="EMBL/GenBank/DDBJ databases">
        <authorList>
            <person name="Afonso C.L."/>
            <person name="Miller P.J."/>
            <person name="Scott M.A."/>
            <person name="Spackman E."/>
            <person name="Goraichik I."/>
            <person name="Dimitrov K.M."/>
            <person name="Suarez D.L."/>
            <person name="Swayne D.E."/>
        </authorList>
    </citation>
    <scope>NUCLEOTIDE SEQUENCE [LARGE SCALE GENOMIC DNA]</scope>
    <source>
        <strain evidence="2 3">DSM 43828</strain>
    </source>
</reference>
<dbReference type="OrthoDB" id="4109671at2"/>
<feature type="chain" id="PRO_5012280668" description="Tat pathway signal sequence domain protein" evidence="1">
    <location>
        <begin position="27"/>
        <end position="244"/>
    </location>
</feature>
<organism evidence="2 3">
    <name type="scientific">Kibdelosporangium aridum</name>
    <dbReference type="NCBI Taxonomy" id="2030"/>
    <lineage>
        <taxon>Bacteria</taxon>
        <taxon>Bacillati</taxon>
        <taxon>Actinomycetota</taxon>
        <taxon>Actinomycetes</taxon>
        <taxon>Pseudonocardiales</taxon>
        <taxon>Pseudonocardiaceae</taxon>
        <taxon>Kibdelosporangium</taxon>
    </lineage>
</organism>
<dbReference type="AlphaFoldDB" id="A0A1W2FHA3"/>
<dbReference type="Proteomes" id="UP000192674">
    <property type="component" value="Unassembled WGS sequence"/>
</dbReference>
<dbReference type="PROSITE" id="PS51318">
    <property type="entry name" value="TAT"/>
    <property type="match status" value="1"/>
</dbReference>
<evidence type="ECO:0008006" key="4">
    <source>
        <dbReference type="Google" id="ProtNLM"/>
    </source>
</evidence>
<name>A0A1W2FHA3_KIBAR</name>
<sequence>MSLNRRSLLTASIGASVLLLPGVAAAASEFPPVPGMLGDRRANEMWYQFDEVAFYNASQEIQDTYARLAAHVGVPNFVDGFRDVWLDLSAKPGYPGTYADFARPVRRELQTLSTLQLTSFDTYYSPNSTRFADAFGWFGEGVLFDPRRAALEQQVHTMVPITNYHGWHAYLRAMMLLGIDTVRWARINPVIGFAWAVQAVANPSANTPNPSLPVGTVSALRASWLPRTSERLDRDFKSMPYPAE</sequence>
<accession>A0A1W2FHA3</accession>